<keyword evidence="1" id="KW-1133">Transmembrane helix</keyword>
<keyword evidence="1" id="KW-0472">Membrane</keyword>
<evidence type="ECO:0000313" key="2">
    <source>
        <dbReference type="EMBL" id="MDR6243852.1"/>
    </source>
</evidence>
<evidence type="ECO:0000256" key="1">
    <source>
        <dbReference type="SAM" id="Phobius"/>
    </source>
</evidence>
<dbReference type="Proteomes" id="UP001185028">
    <property type="component" value="Unassembled WGS sequence"/>
</dbReference>
<sequence length="63" mass="6955">MEYRCESCGDRSSRAIHRKEITCSKCGGSVLVDEATRKSGSRKVAFLSASLALVLFALLYYGY</sequence>
<gene>
    <name evidence="2" type="ORF">JOC58_001745</name>
</gene>
<dbReference type="InterPro" id="IPR029040">
    <property type="entry name" value="RPABC4/Spt4"/>
</dbReference>
<keyword evidence="1" id="KW-0812">Transmembrane</keyword>
<keyword evidence="2" id="KW-0240">DNA-directed RNA polymerase</keyword>
<dbReference type="SUPFAM" id="SSF63393">
    <property type="entry name" value="RNA polymerase subunits"/>
    <property type="match status" value="1"/>
</dbReference>
<protein>
    <submittedName>
        <fullName evidence="2">DNA-directed RNA polymerase subunit RPC12/RpoP</fullName>
    </submittedName>
</protein>
<dbReference type="RefSeq" id="WP_188777037.1">
    <property type="nucleotide sequence ID" value="NZ_BMMB01000008.1"/>
</dbReference>
<evidence type="ECO:0000313" key="3">
    <source>
        <dbReference type="Proteomes" id="UP001185028"/>
    </source>
</evidence>
<accession>A0ABU1IZT0</accession>
<organism evidence="2 3">
    <name type="scientific">Paenibacillus hunanensis</name>
    <dbReference type="NCBI Taxonomy" id="539262"/>
    <lineage>
        <taxon>Bacteria</taxon>
        <taxon>Bacillati</taxon>
        <taxon>Bacillota</taxon>
        <taxon>Bacilli</taxon>
        <taxon>Bacillales</taxon>
        <taxon>Paenibacillaceae</taxon>
        <taxon>Paenibacillus</taxon>
    </lineage>
</organism>
<comment type="caution">
    <text evidence="2">The sequence shown here is derived from an EMBL/GenBank/DDBJ whole genome shotgun (WGS) entry which is preliminary data.</text>
</comment>
<reference evidence="2 3" key="1">
    <citation type="submission" date="2023-07" db="EMBL/GenBank/DDBJ databases">
        <title>Genomic Encyclopedia of Type Strains, Phase IV (KMG-IV): sequencing the most valuable type-strain genomes for metagenomic binning, comparative biology and taxonomic classification.</title>
        <authorList>
            <person name="Goeker M."/>
        </authorList>
    </citation>
    <scope>NUCLEOTIDE SEQUENCE [LARGE SCALE GENOMIC DNA]</scope>
    <source>
        <strain evidence="2 3">DSM 22170</strain>
    </source>
</reference>
<dbReference type="GO" id="GO:0000428">
    <property type="term" value="C:DNA-directed RNA polymerase complex"/>
    <property type="evidence" value="ECO:0007669"/>
    <property type="project" value="UniProtKB-KW"/>
</dbReference>
<dbReference type="EMBL" id="JAVDQH010000005">
    <property type="protein sequence ID" value="MDR6243852.1"/>
    <property type="molecule type" value="Genomic_DNA"/>
</dbReference>
<dbReference type="Gene3D" id="2.20.28.30">
    <property type="entry name" value="RNA polymerase ii, chain L"/>
    <property type="match status" value="1"/>
</dbReference>
<keyword evidence="3" id="KW-1185">Reference proteome</keyword>
<name>A0ABU1IZT0_9BACL</name>
<proteinExistence type="predicted"/>
<feature type="transmembrane region" description="Helical" evidence="1">
    <location>
        <begin position="44"/>
        <end position="62"/>
    </location>
</feature>
<keyword evidence="2" id="KW-0804">Transcription</keyword>